<comment type="caution">
    <text evidence="1">The sequence shown here is derived from an EMBL/GenBank/DDBJ whole genome shotgun (WGS) entry which is preliminary data.</text>
</comment>
<dbReference type="Gene3D" id="3.40.630.40">
    <property type="entry name" value="Zn-dependent exopeptidases"/>
    <property type="match status" value="1"/>
</dbReference>
<dbReference type="EMBL" id="BART01040768">
    <property type="protein sequence ID" value="GAH30860.1"/>
    <property type="molecule type" value="Genomic_DNA"/>
</dbReference>
<proteinExistence type="predicted"/>
<gene>
    <name evidence="1" type="ORF">S01H4_66118</name>
</gene>
<feature type="non-terminal residue" evidence="1">
    <location>
        <position position="1"/>
    </location>
</feature>
<dbReference type="AlphaFoldDB" id="X1FE96"/>
<dbReference type="InterPro" id="IPR007709">
    <property type="entry name" value="N-FG_amidohydro"/>
</dbReference>
<sequence>CHCMSAVGAPTHADPGEARADFNLGDVHGTTCTSEFLQFMKKTLEDRGHSVSVNFPYYGGYLTRRHSDPANGIESIFVEINKRLFI</sequence>
<feature type="non-terminal residue" evidence="1">
    <location>
        <position position="86"/>
    </location>
</feature>
<dbReference type="Pfam" id="PF05013">
    <property type="entry name" value="FGase"/>
    <property type="match status" value="1"/>
</dbReference>
<name>X1FE96_9ZZZZ</name>
<organism evidence="1">
    <name type="scientific">marine sediment metagenome</name>
    <dbReference type="NCBI Taxonomy" id="412755"/>
    <lineage>
        <taxon>unclassified sequences</taxon>
        <taxon>metagenomes</taxon>
        <taxon>ecological metagenomes</taxon>
    </lineage>
</organism>
<dbReference type="SUPFAM" id="SSF53187">
    <property type="entry name" value="Zn-dependent exopeptidases"/>
    <property type="match status" value="1"/>
</dbReference>
<evidence type="ECO:0000313" key="1">
    <source>
        <dbReference type="EMBL" id="GAH30860.1"/>
    </source>
</evidence>
<accession>X1FE96</accession>
<protein>
    <submittedName>
        <fullName evidence="1">Uncharacterized protein</fullName>
    </submittedName>
</protein>
<reference evidence="1" key="1">
    <citation type="journal article" date="2014" name="Front. Microbiol.">
        <title>High frequency of phylogenetically diverse reductive dehalogenase-homologous genes in deep subseafloor sedimentary metagenomes.</title>
        <authorList>
            <person name="Kawai M."/>
            <person name="Futagami T."/>
            <person name="Toyoda A."/>
            <person name="Takaki Y."/>
            <person name="Nishi S."/>
            <person name="Hori S."/>
            <person name="Arai W."/>
            <person name="Tsubouchi T."/>
            <person name="Morono Y."/>
            <person name="Uchiyama I."/>
            <person name="Ito T."/>
            <person name="Fujiyama A."/>
            <person name="Inagaki F."/>
            <person name="Takami H."/>
        </authorList>
    </citation>
    <scope>NUCLEOTIDE SEQUENCE</scope>
    <source>
        <strain evidence="1">Expedition CK06-06</strain>
    </source>
</reference>